<reference evidence="1 2" key="1">
    <citation type="submission" date="2014-10" db="EMBL/GenBank/DDBJ databases">
        <title>Kaistella solincola genome.</title>
        <authorList>
            <person name="Newman J.D."/>
        </authorList>
    </citation>
    <scope>NUCLEOTIDE SEQUENCE [LARGE SCALE GENOMIC DNA]</scope>
    <source>
        <strain evidence="1 2">DSM 22468</strain>
    </source>
</reference>
<gene>
    <name evidence="1" type="ORF">OA84_04465</name>
</gene>
<protein>
    <submittedName>
        <fullName evidence="1">Thioredoxin</fullName>
    </submittedName>
</protein>
<dbReference type="EMBL" id="JSYK01000003">
    <property type="protein sequence ID" value="KIA83850.1"/>
    <property type="molecule type" value="Genomic_DNA"/>
</dbReference>
<dbReference type="Proteomes" id="UP000031275">
    <property type="component" value="Unassembled WGS sequence"/>
</dbReference>
<dbReference type="Gene3D" id="3.40.30.10">
    <property type="entry name" value="Glutaredoxin"/>
    <property type="match status" value="1"/>
</dbReference>
<keyword evidence="2" id="KW-1185">Reference proteome</keyword>
<accession>A0ABR4ZRA3</accession>
<comment type="caution">
    <text evidence="1">The sequence shown here is derived from an EMBL/GenBank/DDBJ whole genome shotgun (WGS) entry which is preliminary data.</text>
</comment>
<sequence length="179" mass="20648">MTFEEYMAVAVQRATNNIIENDPYQEYYDLGLQRTNRTLKTLKLDAEQLERAQAKNFNGKILIISEPWCGDASATVPAVAKFFEALGNDVRVFLRDQDTSLIDHFLTNDTQSIPKVIVLDENFNVTANWGPRPQFGNDLLKKFKENPETYPREVFYNDLQVYYSRNKGKDAVEEIITLL</sequence>
<name>A0ABR4ZRA3_9FLAO</name>
<dbReference type="InterPro" id="IPR036249">
    <property type="entry name" value="Thioredoxin-like_sf"/>
</dbReference>
<dbReference type="SUPFAM" id="SSF52833">
    <property type="entry name" value="Thioredoxin-like"/>
    <property type="match status" value="1"/>
</dbReference>
<organism evidence="1 2">
    <name type="scientific">Kaistella solincola</name>
    <dbReference type="NCBI Taxonomy" id="510955"/>
    <lineage>
        <taxon>Bacteria</taxon>
        <taxon>Pseudomonadati</taxon>
        <taxon>Bacteroidota</taxon>
        <taxon>Flavobacteriia</taxon>
        <taxon>Flavobacteriales</taxon>
        <taxon>Weeksellaceae</taxon>
        <taxon>Chryseobacterium group</taxon>
        <taxon>Kaistella</taxon>
    </lineage>
</organism>
<dbReference type="Pfam" id="PF14595">
    <property type="entry name" value="Thioredoxin_9"/>
    <property type="match status" value="1"/>
</dbReference>
<evidence type="ECO:0000313" key="2">
    <source>
        <dbReference type="Proteomes" id="UP000031275"/>
    </source>
</evidence>
<proteinExistence type="predicted"/>
<evidence type="ECO:0000313" key="1">
    <source>
        <dbReference type="EMBL" id="KIA83850.1"/>
    </source>
</evidence>